<feature type="domain" description="Endonuclease/exonuclease/phosphatase" evidence="16">
    <location>
        <begin position="9"/>
        <end position="259"/>
    </location>
</feature>
<keyword evidence="12" id="KW-0443">Lipid metabolism</keyword>
<keyword evidence="13 15" id="KW-0472">Membrane</keyword>
<dbReference type="AlphaFoldDB" id="A0A1L8DJZ2"/>
<evidence type="ECO:0000256" key="8">
    <source>
        <dbReference type="ARBA" id="ARBA00022801"/>
    </source>
</evidence>
<sequence>MNYIHLSVLTINIWGIPFVSKDREIRVQRIAAELASGKYDIVSLQEVWSEADYQYIKSQTELVLPYSHYFYSGVVGSGLCVLSAYPITAAFFHAWQVNGYVHRIQHGDWFGGKGVGLCRISLQGHTINFYTAHLHAEYNRQSDEYMAHRVIQAFDTAQFIQQTRSDAVVQILAGDLNTEPGDLAYRILLSASSLADTYQKGAPHGTNECPTNPYTCSESHKTTPDGKRIDYILYRVGDGSRLGKVEYTVLTPEDCLSDHEAVNAKINIIPPKLSRESSMEHIALDAEIPEESTPDEKSPEPSLLTDLTESIQICEDSLKQLDSNRKFYLWMSFAIIITLIMFADFQAPYGFQIPYTSFRVLLGILTGYFLFMGTLWNIIERHGILSGKLEMEIALRNVPNNEAGT</sequence>
<evidence type="ECO:0000256" key="9">
    <source>
        <dbReference type="ARBA" id="ARBA00022842"/>
    </source>
</evidence>
<evidence type="ECO:0000256" key="6">
    <source>
        <dbReference type="ARBA" id="ARBA00022692"/>
    </source>
</evidence>
<accession>A0A1L8DJZ2</accession>
<dbReference type="GO" id="GO:0016020">
    <property type="term" value="C:membrane"/>
    <property type="evidence" value="ECO:0007669"/>
    <property type="project" value="UniProtKB-SubCell"/>
</dbReference>
<keyword evidence="6 15" id="KW-0812">Transmembrane</keyword>
<dbReference type="GO" id="GO:0004767">
    <property type="term" value="F:sphingomyelin phosphodiesterase activity"/>
    <property type="evidence" value="ECO:0007669"/>
    <property type="project" value="UniProtKB-EC"/>
</dbReference>
<dbReference type="EMBL" id="GFDF01007318">
    <property type="protein sequence ID" value="JAV06766.1"/>
    <property type="molecule type" value="Transcribed_RNA"/>
</dbReference>
<evidence type="ECO:0000256" key="1">
    <source>
        <dbReference type="ARBA" id="ARBA00004141"/>
    </source>
</evidence>
<feature type="transmembrane region" description="Helical" evidence="15">
    <location>
        <begin position="357"/>
        <end position="379"/>
    </location>
</feature>
<comment type="pathway">
    <text evidence="3">Sphingolipid metabolism.</text>
</comment>
<evidence type="ECO:0000256" key="4">
    <source>
        <dbReference type="ARBA" id="ARBA00006335"/>
    </source>
</evidence>
<feature type="transmembrane region" description="Helical" evidence="15">
    <location>
        <begin position="69"/>
        <end position="95"/>
    </location>
</feature>
<keyword evidence="11 15" id="KW-1133">Transmembrane helix</keyword>
<organism evidence="17">
    <name type="scientific">Nyssomyia neivai</name>
    <dbReference type="NCBI Taxonomy" id="330878"/>
    <lineage>
        <taxon>Eukaryota</taxon>
        <taxon>Metazoa</taxon>
        <taxon>Ecdysozoa</taxon>
        <taxon>Arthropoda</taxon>
        <taxon>Hexapoda</taxon>
        <taxon>Insecta</taxon>
        <taxon>Pterygota</taxon>
        <taxon>Neoptera</taxon>
        <taxon>Endopterygota</taxon>
        <taxon>Diptera</taxon>
        <taxon>Nematocera</taxon>
        <taxon>Psychodoidea</taxon>
        <taxon>Psychodidae</taxon>
        <taxon>Nyssomyia</taxon>
    </lineage>
</organism>
<evidence type="ECO:0000259" key="16">
    <source>
        <dbReference type="Pfam" id="PF03372"/>
    </source>
</evidence>
<feature type="region of interest" description="Disordered" evidence="14">
    <location>
        <begin position="202"/>
        <end position="222"/>
    </location>
</feature>
<evidence type="ECO:0000256" key="14">
    <source>
        <dbReference type="SAM" id="MobiDB-lite"/>
    </source>
</evidence>
<name>A0A1L8DJZ2_9DIPT</name>
<comment type="subcellular location">
    <subcellularLocation>
        <location evidence="1">Membrane</location>
        <topology evidence="1">Multi-pass membrane protein</topology>
    </subcellularLocation>
</comment>
<dbReference type="PANTHER" id="PTHR16320:SF24">
    <property type="entry name" value="PHOSPHODIESTERASE, PUTATIVE-RELATED"/>
    <property type="match status" value="1"/>
</dbReference>
<dbReference type="GO" id="GO:0046872">
    <property type="term" value="F:metal ion binding"/>
    <property type="evidence" value="ECO:0007669"/>
    <property type="project" value="UniProtKB-KW"/>
</dbReference>
<evidence type="ECO:0000256" key="10">
    <source>
        <dbReference type="ARBA" id="ARBA00022919"/>
    </source>
</evidence>
<evidence type="ECO:0000256" key="5">
    <source>
        <dbReference type="ARBA" id="ARBA00012369"/>
    </source>
</evidence>
<evidence type="ECO:0000256" key="12">
    <source>
        <dbReference type="ARBA" id="ARBA00023098"/>
    </source>
</evidence>
<dbReference type="PANTHER" id="PTHR16320">
    <property type="entry name" value="SPHINGOMYELINASE FAMILY MEMBER"/>
    <property type="match status" value="1"/>
</dbReference>
<protein>
    <recommendedName>
        <fullName evidence="5">sphingomyelin phosphodiesterase</fullName>
        <ecNumber evidence="5">3.1.4.12</ecNumber>
    </recommendedName>
</protein>
<dbReference type="EC" id="3.1.4.12" evidence="5"/>
<evidence type="ECO:0000256" key="15">
    <source>
        <dbReference type="SAM" id="Phobius"/>
    </source>
</evidence>
<evidence type="ECO:0000256" key="11">
    <source>
        <dbReference type="ARBA" id="ARBA00022989"/>
    </source>
</evidence>
<evidence type="ECO:0000256" key="3">
    <source>
        <dbReference type="ARBA" id="ARBA00004991"/>
    </source>
</evidence>
<comment type="pathway">
    <text evidence="2">Lipid metabolism; sphingolipid metabolism.</text>
</comment>
<proteinExistence type="inferred from homology"/>
<evidence type="ECO:0000256" key="7">
    <source>
        <dbReference type="ARBA" id="ARBA00022723"/>
    </source>
</evidence>
<keyword evidence="8" id="KW-0378">Hydrolase</keyword>
<keyword evidence="10" id="KW-0746">Sphingolipid metabolism</keyword>
<feature type="transmembrane region" description="Helical" evidence="15">
    <location>
        <begin position="327"/>
        <end position="345"/>
    </location>
</feature>
<keyword evidence="9" id="KW-0460">Magnesium</keyword>
<evidence type="ECO:0000313" key="17">
    <source>
        <dbReference type="EMBL" id="JAV06766.1"/>
    </source>
</evidence>
<evidence type="ECO:0000256" key="2">
    <source>
        <dbReference type="ARBA" id="ARBA00004760"/>
    </source>
</evidence>
<reference evidence="17" key="1">
    <citation type="submission" date="2016-12" db="EMBL/GenBank/DDBJ databases">
        <title>An insight into the sialome and mialome of the sand fly, Nyssomyia neivai.</title>
        <authorList>
            <person name="Sebastian V."/>
            <person name="Goulart T.M."/>
            <person name="Oliveira W."/>
            <person name="Calvo E."/>
            <person name="Oliveira L.F."/>
            <person name="Pinto M.C."/>
            <person name="Rosselino A.M."/>
            <person name="Ribeiro J.M."/>
        </authorList>
    </citation>
    <scope>NUCLEOTIDE SEQUENCE</scope>
</reference>
<evidence type="ECO:0000256" key="13">
    <source>
        <dbReference type="ARBA" id="ARBA00023136"/>
    </source>
</evidence>
<dbReference type="GO" id="GO:0006665">
    <property type="term" value="P:sphingolipid metabolic process"/>
    <property type="evidence" value="ECO:0007669"/>
    <property type="project" value="UniProtKB-KW"/>
</dbReference>
<dbReference type="InterPro" id="IPR038772">
    <property type="entry name" value="Sph/SMPD2-like"/>
</dbReference>
<keyword evidence="7" id="KW-0479">Metal-binding</keyword>
<dbReference type="SUPFAM" id="SSF56219">
    <property type="entry name" value="DNase I-like"/>
    <property type="match status" value="1"/>
</dbReference>
<dbReference type="InterPro" id="IPR005135">
    <property type="entry name" value="Endo/exonuclease/phosphatase"/>
</dbReference>
<feature type="compositionally biased region" description="Polar residues" evidence="14">
    <location>
        <begin position="208"/>
        <end position="217"/>
    </location>
</feature>
<comment type="similarity">
    <text evidence="4">Belongs to the neutral sphingomyelinase family.</text>
</comment>
<dbReference type="Pfam" id="PF03372">
    <property type="entry name" value="Exo_endo_phos"/>
    <property type="match status" value="1"/>
</dbReference>
<dbReference type="InterPro" id="IPR036691">
    <property type="entry name" value="Endo/exonu/phosph_ase_sf"/>
</dbReference>
<dbReference type="Gene3D" id="3.60.10.10">
    <property type="entry name" value="Endonuclease/exonuclease/phosphatase"/>
    <property type="match status" value="1"/>
</dbReference>